<dbReference type="KEGG" id="hir:HETIRDRAFT_101802"/>
<reference evidence="1 2" key="1">
    <citation type="journal article" date="2012" name="New Phytol.">
        <title>Insight into trade-off between wood decay and parasitism from the genome of a fungal forest pathogen.</title>
        <authorList>
            <person name="Olson A."/>
            <person name="Aerts A."/>
            <person name="Asiegbu F."/>
            <person name="Belbahri L."/>
            <person name="Bouzid O."/>
            <person name="Broberg A."/>
            <person name="Canback B."/>
            <person name="Coutinho P.M."/>
            <person name="Cullen D."/>
            <person name="Dalman K."/>
            <person name="Deflorio G."/>
            <person name="van Diepen L.T."/>
            <person name="Dunand C."/>
            <person name="Duplessis S."/>
            <person name="Durling M."/>
            <person name="Gonthier P."/>
            <person name="Grimwood J."/>
            <person name="Fossdal C.G."/>
            <person name="Hansson D."/>
            <person name="Henrissat B."/>
            <person name="Hietala A."/>
            <person name="Himmelstrand K."/>
            <person name="Hoffmeister D."/>
            <person name="Hogberg N."/>
            <person name="James T.Y."/>
            <person name="Karlsson M."/>
            <person name="Kohler A."/>
            <person name="Kues U."/>
            <person name="Lee Y.H."/>
            <person name="Lin Y.C."/>
            <person name="Lind M."/>
            <person name="Lindquist E."/>
            <person name="Lombard V."/>
            <person name="Lucas S."/>
            <person name="Lunden K."/>
            <person name="Morin E."/>
            <person name="Murat C."/>
            <person name="Park J."/>
            <person name="Raffaello T."/>
            <person name="Rouze P."/>
            <person name="Salamov A."/>
            <person name="Schmutz J."/>
            <person name="Solheim H."/>
            <person name="Stahlberg J."/>
            <person name="Velez H."/>
            <person name="de Vries R.P."/>
            <person name="Wiebenga A."/>
            <person name="Woodward S."/>
            <person name="Yakovlev I."/>
            <person name="Garbelotto M."/>
            <person name="Martin F."/>
            <person name="Grigoriev I.V."/>
            <person name="Stenlid J."/>
        </authorList>
    </citation>
    <scope>NUCLEOTIDE SEQUENCE [LARGE SCALE GENOMIC DNA]</scope>
    <source>
        <strain evidence="1 2">TC 32-1</strain>
    </source>
</reference>
<accession>W4K6I7</accession>
<gene>
    <name evidence="1" type="ORF">HETIRDRAFT_101802</name>
</gene>
<dbReference type="AlphaFoldDB" id="W4K6I7"/>
<protein>
    <submittedName>
        <fullName evidence="1">Uncharacterized protein</fullName>
    </submittedName>
</protein>
<keyword evidence="2" id="KW-1185">Reference proteome</keyword>
<dbReference type="EMBL" id="KI925459">
    <property type="protein sequence ID" value="ETW80681.1"/>
    <property type="molecule type" value="Genomic_DNA"/>
</dbReference>
<dbReference type="RefSeq" id="XP_009547400.1">
    <property type="nucleotide sequence ID" value="XM_009549105.1"/>
</dbReference>
<sequence>MGPAGALPPSYAATSILLNLTSVCRSISGTRITLRMAFPKTKAHRGSDAAAPSVSCEAPQGHERDARCCKARARPRAVDTARPTAFCSAPAKLAARSIRRSKDRNRRSKTPRRDEAGHFAITSVLDAISARLHARGREICVRAIVGTRRRSAPTQADAP</sequence>
<dbReference type="GeneID" id="20665799"/>
<name>W4K6I7_HETIT</name>
<organism evidence="1 2">
    <name type="scientific">Heterobasidion irregulare (strain TC 32-1)</name>
    <dbReference type="NCBI Taxonomy" id="747525"/>
    <lineage>
        <taxon>Eukaryota</taxon>
        <taxon>Fungi</taxon>
        <taxon>Dikarya</taxon>
        <taxon>Basidiomycota</taxon>
        <taxon>Agaricomycotina</taxon>
        <taxon>Agaricomycetes</taxon>
        <taxon>Russulales</taxon>
        <taxon>Bondarzewiaceae</taxon>
        <taxon>Heterobasidion</taxon>
        <taxon>Heterobasidion annosum species complex</taxon>
    </lineage>
</organism>
<proteinExistence type="predicted"/>
<dbReference type="InParanoid" id="W4K6I7"/>
<dbReference type="Proteomes" id="UP000030671">
    <property type="component" value="Unassembled WGS sequence"/>
</dbReference>
<dbReference type="HOGENOM" id="CLU_1660992_0_0_1"/>
<evidence type="ECO:0000313" key="1">
    <source>
        <dbReference type="EMBL" id="ETW80681.1"/>
    </source>
</evidence>
<evidence type="ECO:0000313" key="2">
    <source>
        <dbReference type="Proteomes" id="UP000030671"/>
    </source>
</evidence>